<dbReference type="InterPro" id="IPR037294">
    <property type="entry name" value="ABC_BtuC-like"/>
</dbReference>
<proteinExistence type="inferred from homology"/>
<feature type="transmembrane region" description="Helical" evidence="8">
    <location>
        <begin position="214"/>
        <end position="232"/>
    </location>
</feature>
<keyword evidence="4" id="KW-1003">Cell membrane</keyword>
<dbReference type="EMBL" id="JACHFM010000003">
    <property type="protein sequence ID" value="MBB5223086.1"/>
    <property type="molecule type" value="Genomic_DNA"/>
</dbReference>
<dbReference type="GO" id="GO:0022857">
    <property type="term" value="F:transmembrane transporter activity"/>
    <property type="evidence" value="ECO:0007669"/>
    <property type="project" value="InterPro"/>
</dbReference>
<evidence type="ECO:0000256" key="2">
    <source>
        <dbReference type="ARBA" id="ARBA00007935"/>
    </source>
</evidence>
<keyword evidence="7 8" id="KW-0472">Membrane</keyword>
<feature type="transmembrane region" description="Helical" evidence="8">
    <location>
        <begin position="110"/>
        <end position="129"/>
    </location>
</feature>
<dbReference type="PANTHER" id="PTHR30472">
    <property type="entry name" value="FERRIC ENTEROBACTIN TRANSPORT SYSTEM PERMEASE PROTEIN"/>
    <property type="match status" value="1"/>
</dbReference>
<protein>
    <submittedName>
        <fullName evidence="9">Iron complex transport system permease protein</fullName>
    </submittedName>
</protein>
<comment type="caution">
    <text evidence="9">The sequence shown here is derived from an EMBL/GenBank/DDBJ whole genome shotgun (WGS) entry which is preliminary data.</text>
</comment>
<comment type="subcellular location">
    <subcellularLocation>
        <location evidence="1">Cell membrane</location>
        <topology evidence="1">Multi-pass membrane protein</topology>
    </subcellularLocation>
</comment>
<evidence type="ECO:0000256" key="3">
    <source>
        <dbReference type="ARBA" id="ARBA00022448"/>
    </source>
</evidence>
<gene>
    <name evidence="9" type="ORF">HNP73_003033</name>
</gene>
<evidence type="ECO:0000256" key="8">
    <source>
        <dbReference type="SAM" id="Phobius"/>
    </source>
</evidence>
<feature type="transmembrane region" description="Helical" evidence="8">
    <location>
        <begin position="162"/>
        <end position="182"/>
    </location>
</feature>
<organism evidence="9 10">
    <name type="scientific">Amaricoccus macauensis</name>
    <dbReference type="NCBI Taxonomy" id="57001"/>
    <lineage>
        <taxon>Bacteria</taxon>
        <taxon>Pseudomonadati</taxon>
        <taxon>Pseudomonadota</taxon>
        <taxon>Alphaproteobacteria</taxon>
        <taxon>Rhodobacterales</taxon>
        <taxon>Paracoccaceae</taxon>
        <taxon>Amaricoccus</taxon>
    </lineage>
</organism>
<keyword evidence="6 8" id="KW-1133">Transmembrane helix</keyword>
<evidence type="ECO:0000256" key="4">
    <source>
        <dbReference type="ARBA" id="ARBA00022475"/>
    </source>
</evidence>
<dbReference type="CDD" id="cd06550">
    <property type="entry name" value="TM_ABC_iron-siderophores_like"/>
    <property type="match status" value="1"/>
</dbReference>
<sequence length="349" mass="35894">MLTLTEGVGRRPRRRTRFTLVVAVLSLVLVLLAIFSLGLGRVEVPPGTVVAILAARLTGASAEWPAAFEQIVMNVRLPRIAAAILVGGALAAAGAAYQNLFRNPIVSPDILGVSAGAGFGASLGVMLNLTNTGIQGAAFVGGLTAVALVFAVGQAINRHSLIILVLVGVVVAAFFQAMISVLKIMADPIDVLPVITFWLLGGLNKITPADLPEAGGAIVLALGVLYALRWQINVMSVGADEARTLGVNTTTTRLALVVAATLMTAAAVSIAGIVGWVGLVVPHVARMLVGPGFERLLPVSVLCGSVLLLAVDDVSRAASSMEIPLGITTSVVGAPLFLALLLRARTAWT</sequence>
<evidence type="ECO:0000313" key="10">
    <source>
        <dbReference type="Proteomes" id="UP000549457"/>
    </source>
</evidence>
<feature type="transmembrane region" description="Helical" evidence="8">
    <location>
        <begin position="18"/>
        <end position="37"/>
    </location>
</feature>
<dbReference type="PANTHER" id="PTHR30472:SF70">
    <property type="entry name" value="MOLYBDATE IMPORT SYSTEM PERMEASE PROTEIN MOLB"/>
    <property type="match status" value="1"/>
</dbReference>
<dbReference type="Gene3D" id="1.10.3470.10">
    <property type="entry name" value="ABC transporter involved in vitamin B12 uptake, BtuC"/>
    <property type="match status" value="1"/>
</dbReference>
<dbReference type="RefSeq" id="WP_184151324.1">
    <property type="nucleotide sequence ID" value="NZ_JACHFM010000003.1"/>
</dbReference>
<dbReference type="AlphaFoldDB" id="A0A840STD0"/>
<feature type="transmembrane region" description="Helical" evidence="8">
    <location>
        <begin position="252"/>
        <end position="281"/>
    </location>
</feature>
<keyword evidence="3" id="KW-0813">Transport</keyword>
<dbReference type="Proteomes" id="UP000549457">
    <property type="component" value="Unassembled WGS sequence"/>
</dbReference>
<dbReference type="FunFam" id="1.10.3470.10:FF:000001">
    <property type="entry name" value="Vitamin B12 ABC transporter permease BtuC"/>
    <property type="match status" value="1"/>
</dbReference>
<name>A0A840STD0_9RHOB</name>
<evidence type="ECO:0000256" key="5">
    <source>
        <dbReference type="ARBA" id="ARBA00022692"/>
    </source>
</evidence>
<feature type="transmembrane region" description="Helical" evidence="8">
    <location>
        <begin position="136"/>
        <end position="156"/>
    </location>
</feature>
<feature type="transmembrane region" description="Helical" evidence="8">
    <location>
        <begin position="323"/>
        <end position="342"/>
    </location>
</feature>
<dbReference type="GO" id="GO:0033214">
    <property type="term" value="P:siderophore-iron import into cell"/>
    <property type="evidence" value="ECO:0007669"/>
    <property type="project" value="TreeGrafter"/>
</dbReference>
<dbReference type="GO" id="GO:0005886">
    <property type="term" value="C:plasma membrane"/>
    <property type="evidence" value="ECO:0007669"/>
    <property type="project" value="UniProtKB-SubCell"/>
</dbReference>
<dbReference type="SUPFAM" id="SSF81345">
    <property type="entry name" value="ABC transporter involved in vitamin B12 uptake, BtuC"/>
    <property type="match status" value="1"/>
</dbReference>
<evidence type="ECO:0000256" key="7">
    <source>
        <dbReference type="ARBA" id="ARBA00023136"/>
    </source>
</evidence>
<reference evidence="9 10" key="1">
    <citation type="submission" date="2020-08" db="EMBL/GenBank/DDBJ databases">
        <title>Genomic Encyclopedia of Type Strains, Phase IV (KMG-IV): sequencing the most valuable type-strain genomes for metagenomic binning, comparative biology and taxonomic classification.</title>
        <authorList>
            <person name="Goeker M."/>
        </authorList>
    </citation>
    <scope>NUCLEOTIDE SEQUENCE [LARGE SCALE GENOMIC DNA]</scope>
    <source>
        <strain evidence="9 10">DSM 101730</strain>
    </source>
</reference>
<keyword evidence="5 8" id="KW-0812">Transmembrane</keyword>
<keyword evidence="10" id="KW-1185">Reference proteome</keyword>
<evidence type="ECO:0000256" key="1">
    <source>
        <dbReference type="ARBA" id="ARBA00004651"/>
    </source>
</evidence>
<accession>A0A840STD0</accession>
<dbReference type="InterPro" id="IPR000522">
    <property type="entry name" value="ABC_transptr_permease_BtuC"/>
</dbReference>
<evidence type="ECO:0000313" key="9">
    <source>
        <dbReference type="EMBL" id="MBB5223086.1"/>
    </source>
</evidence>
<feature type="transmembrane region" description="Helical" evidence="8">
    <location>
        <begin position="80"/>
        <end position="98"/>
    </location>
</feature>
<evidence type="ECO:0000256" key="6">
    <source>
        <dbReference type="ARBA" id="ARBA00022989"/>
    </source>
</evidence>
<comment type="similarity">
    <text evidence="2">Belongs to the binding-protein-dependent transport system permease family. FecCD subfamily.</text>
</comment>
<dbReference type="Pfam" id="PF01032">
    <property type="entry name" value="FecCD"/>
    <property type="match status" value="1"/>
</dbReference>